<dbReference type="GeneID" id="79314568"/>
<evidence type="ECO:0000259" key="8">
    <source>
        <dbReference type="Pfam" id="PF00291"/>
    </source>
</evidence>
<dbReference type="PANTHER" id="PTHR10314">
    <property type="entry name" value="CYSTATHIONINE BETA-SYNTHASE"/>
    <property type="match status" value="1"/>
</dbReference>
<keyword evidence="5" id="KW-0663">Pyridoxal phosphate</keyword>
<evidence type="ECO:0000256" key="3">
    <source>
        <dbReference type="ARBA" id="ARBA00022605"/>
    </source>
</evidence>
<dbReference type="Pfam" id="PF00291">
    <property type="entry name" value="PALP"/>
    <property type="match status" value="1"/>
</dbReference>
<reference evidence="9 10" key="1">
    <citation type="journal article" date="2019" name="Int. J. Syst. Evol. Microbiol.">
        <title>The Global Catalogue of Microorganisms (GCM) 10K type strain sequencing project: providing services to taxonomists for standard genome sequencing and annotation.</title>
        <authorList>
            <consortium name="The Broad Institute Genomics Platform"/>
            <consortium name="The Broad Institute Genome Sequencing Center for Infectious Disease"/>
            <person name="Wu L."/>
            <person name="Ma J."/>
        </authorList>
    </citation>
    <scope>NUCLEOTIDE SEQUENCE [LARGE SCALE GENOMIC DNA]</scope>
    <source>
        <strain evidence="9 10">PSR21</strain>
    </source>
</reference>
<evidence type="ECO:0000256" key="5">
    <source>
        <dbReference type="ARBA" id="ARBA00022898"/>
    </source>
</evidence>
<gene>
    <name evidence="9" type="ORF">ACFQPE_02145</name>
</gene>
<sequence length="329" mass="34624">MDDSILDTIGSPLVRVASPPGATVAAKIESKNPGGSAKDRPALAMVEAAERDGRLRPGDRLVEPTSGNTGIGLSMVAAAKGYDVTIVMSEDMSPERRRIMRAYGADIELVEGDISEAKARADELEAAEGMVQLRQFENAANPEAHYRTTAEEIVEQVEGRRVDALVAGVGTGGTLSGTGRRLREAFPEMEVVAVEPVDNAVLSTGEGGRDGFQGMGPGFVSPNLDLDLIDSVETVSIEAAEAECRRLAREEGILVGQSSGASNLAARRVAARLADPEADCPEAPEAPTPDRPSQQRPVVASDGGGAECPLVITVFWDSGERYMSTGMFD</sequence>
<dbReference type="EMBL" id="JBHTBF010000001">
    <property type="protein sequence ID" value="MFC7315598.1"/>
    <property type="molecule type" value="Genomic_DNA"/>
</dbReference>
<keyword evidence="10" id="KW-1185">Reference proteome</keyword>
<evidence type="ECO:0000313" key="9">
    <source>
        <dbReference type="EMBL" id="MFC7315598.1"/>
    </source>
</evidence>
<keyword evidence="6" id="KW-0198">Cysteine biosynthesis</keyword>
<comment type="cofactor">
    <cofactor evidence="1">
        <name>pyridoxal 5'-phosphate</name>
        <dbReference type="ChEBI" id="CHEBI:597326"/>
    </cofactor>
</comment>
<evidence type="ECO:0000256" key="7">
    <source>
        <dbReference type="SAM" id="MobiDB-lite"/>
    </source>
</evidence>
<dbReference type="InterPro" id="IPR001216">
    <property type="entry name" value="P-phosphate_BS"/>
</dbReference>
<name>A0ABD6A6L4_9EURY</name>
<protein>
    <submittedName>
        <fullName evidence="9">PLP-dependent cysteine synthase family protein</fullName>
    </submittedName>
</protein>
<feature type="region of interest" description="Disordered" evidence="7">
    <location>
        <begin position="273"/>
        <end position="304"/>
    </location>
</feature>
<proteinExistence type="inferred from homology"/>
<dbReference type="PROSITE" id="PS00901">
    <property type="entry name" value="CYS_SYNTHASE"/>
    <property type="match status" value="1"/>
</dbReference>
<keyword evidence="3" id="KW-0028">Amino-acid biosynthesis</keyword>
<dbReference type="AlphaFoldDB" id="A0ABD6A6L4"/>
<feature type="domain" description="Tryptophan synthase beta chain-like PALP" evidence="8">
    <location>
        <begin position="11"/>
        <end position="274"/>
    </location>
</feature>
<evidence type="ECO:0000256" key="2">
    <source>
        <dbReference type="ARBA" id="ARBA00007103"/>
    </source>
</evidence>
<dbReference type="RefSeq" id="WP_276305000.1">
    <property type="nucleotide sequence ID" value="NZ_CP119992.1"/>
</dbReference>
<evidence type="ECO:0000256" key="1">
    <source>
        <dbReference type="ARBA" id="ARBA00001933"/>
    </source>
</evidence>
<comment type="caution">
    <text evidence="9">The sequence shown here is derived from an EMBL/GenBank/DDBJ whole genome shotgun (WGS) entry which is preliminary data.</text>
</comment>
<evidence type="ECO:0000256" key="6">
    <source>
        <dbReference type="ARBA" id="ARBA00023192"/>
    </source>
</evidence>
<organism evidence="9 10">
    <name type="scientific">Halomarina halobia</name>
    <dbReference type="NCBI Taxonomy" id="3033386"/>
    <lineage>
        <taxon>Archaea</taxon>
        <taxon>Methanobacteriati</taxon>
        <taxon>Methanobacteriota</taxon>
        <taxon>Stenosarchaea group</taxon>
        <taxon>Halobacteria</taxon>
        <taxon>Halobacteriales</taxon>
        <taxon>Natronomonadaceae</taxon>
        <taxon>Halomarina</taxon>
    </lineage>
</organism>
<dbReference type="GO" id="GO:0019344">
    <property type="term" value="P:cysteine biosynthetic process"/>
    <property type="evidence" value="ECO:0007669"/>
    <property type="project" value="UniProtKB-KW"/>
</dbReference>
<evidence type="ECO:0000256" key="4">
    <source>
        <dbReference type="ARBA" id="ARBA00022679"/>
    </source>
</evidence>
<accession>A0ABD6A6L4</accession>
<dbReference type="SUPFAM" id="SSF53686">
    <property type="entry name" value="Tryptophan synthase beta subunit-like PLP-dependent enzymes"/>
    <property type="match status" value="1"/>
</dbReference>
<keyword evidence="4" id="KW-0808">Transferase</keyword>
<comment type="similarity">
    <text evidence="2">Belongs to the cysteine synthase/cystathionine beta-synthase family.</text>
</comment>
<dbReference type="Proteomes" id="UP001596547">
    <property type="component" value="Unassembled WGS sequence"/>
</dbReference>
<evidence type="ECO:0000313" key="10">
    <source>
        <dbReference type="Proteomes" id="UP001596547"/>
    </source>
</evidence>
<dbReference type="CDD" id="cd01561">
    <property type="entry name" value="CBS_like"/>
    <property type="match status" value="1"/>
</dbReference>
<dbReference type="GO" id="GO:0016740">
    <property type="term" value="F:transferase activity"/>
    <property type="evidence" value="ECO:0007669"/>
    <property type="project" value="UniProtKB-KW"/>
</dbReference>
<dbReference type="FunFam" id="3.40.50.1100:FF:000006">
    <property type="entry name" value="Cysteine synthase"/>
    <property type="match status" value="1"/>
</dbReference>
<dbReference type="Gene3D" id="3.40.50.1100">
    <property type="match status" value="2"/>
</dbReference>
<dbReference type="InterPro" id="IPR036052">
    <property type="entry name" value="TrpB-like_PALP_sf"/>
</dbReference>
<dbReference type="InterPro" id="IPR050214">
    <property type="entry name" value="Cys_Synth/Cystath_Beta-Synth"/>
</dbReference>
<dbReference type="InterPro" id="IPR001926">
    <property type="entry name" value="TrpB-like_PALP"/>
</dbReference>